<dbReference type="GO" id="GO:0006508">
    <property type="term" value="P:proteolysis"/>
    <property type="evidence" value="ECO:0007669"/>
    <property type="project" value="UniProtKB-KW"/>
</dbReference>
<evidence type="ECO:0000256" key="5">
    <source>
        <dbReference type="PROSITE-ProRule" id="PRU00239"/>
    </source>
</evidence>
<dbReference type="EMBL" id="AP026867">
    <property type="protein sequence ID" value="BDS14857.1"/>
    <property type="molecule type" value="Genomic_DNA"/>
</dbReference>
<protein>
    <submittedName>
        <fullName evidence="7">C2 family cysteine protease</fullName>
    </submittedName>
</protein>
<reference evidence="7" key="1">
    <citation type="submission" date="2022-09" db="EMBL/GenBank/DDBJ databases">
        <title>Aureispira anguillicida sp. nov., isolated from Leptocephalus of Japanese eel Anguilla japonica.</title>
        <authorList>
            <person name="Yuasa K."/>
            <person name="Mekata T."/>
            <person name="Ikunari K."/>
        </authorList>
    </citation>
    <scope>NUCLEOTIDE SEQUENCE</scope>
    <source>
        <strain evidence="7">EL160426</strain>
    </source>
</reference>
<sequence length="838" mass="94748">MLGRNEKVLKKKLSFEDYKPYKHFIMAFLKKITELKEQIKYFEELTANLEHSSNHKQFAIQLSALKKLLDQHLMSNKWQVKWWTNTPIEVEKDQIKVRVQVGGFKFTEADKTTPITVLIRVSFDSTEVSTTLNQPTKSNDGWHAFRGEVQIPIDFLSGSFTINVTTTVGGKTHSLSDQRSLPEIDPEGQEVLAYLNGLNLEKDSLTIYAKLKTETVEGKSLRELDAFKAEIEAAIADIQNNMLSPAQNMSGAGKALFEKLLKEQPINCKSYFHRHYESEWKDGTTAYYNIMHFVVNLHTHKISDFTTEYIQPLQTKLAEVVQEMDQIKTANAKIEAAYHNNLIEIAEKTAIGGIIVRKIKEICGLIADYEALKEDHAFLNEPEGTDAFKLVVKDRDTVIQPIFQTLEGLKAKHVALGKTIVENYDLLYRPNGSLRGGKETKALRKELKKEENEATFSLSIFTTEEEVLILHEHIFGKIKLFATRATDFYKDYHRIWLDFSRIDQSTPEMSIKAYDPILDKEFKEKFEKSIETFDDGEKARSGLSLGEVNNTLTDEQGINPEDVQQGSIGDCYFLSGVEALARFDANQIYGGPDSIISEPDSDGNYTVQLYIPDPLPTDAKHLRRVRIKVKPTFVEAKIVLKNTKQVKTSTDPEYLKPEKTPFFAKSGKEEKKGEKGEMWVQLLEKAIAELEGSYGEITGDKNEIPLSGLEMLTGQRSTNYSLPVDLDTAINALITAQTTNQQTPMAKFATKSILPAMGSSAIGSGEKHTLYRPNTRLYAKHAYSLVRIINTTVNNEVFQLQNPHNHDIVEEGQAIDGGRLIEVTRAELSTYFSSIEIN</sequence>
<proteinExistence type="inferred from homology"/>
<evidence type="ECO:0000313" key="8">
    <source>
        <dbReference type="Proteomes" id="UP001060919"/>
    </source>
</evidence>
<dbReference type="InterPro" id="IPR022684">
    <property type="entry name" value="Calpain_cysteine_protease"/>
</dbReference>
<keyword evidence="2 5" id="KW-0645">Protease</keyword>
<dbReference type="InterPro" id="IPR038765">
    <property type="entry name" value="Papain-like_cys_pep_sf"/>
</dbReference>
<keyword evidence="3 5" id="KW-0378">Hydrolase</keyword>
<gene>
    <name evidence="7" type="ORF">AsAng_0056390</name>
</gene>
<dbReference type="SUPFAM" id="SSF54001">
    <property type="entry name" value="Cysteine proteinases"/>
    <property type="match status" value="1"/>
</dbReference>
<name>A0A915YKY1_9BACT</name>
<feature type="active site" evidence="5">
    <location>
        <position position="571"/>
    </location>
</feature>
<evidence type="ECO:0000256" key="2">
    <source>
        <dbReference type="ARBA" id="ARBA00022670"/>
    </source>
</evidence>
<evidence type="ECO:0000256" key="1">
    <source>
        <dbReference type="ARBA" id="ARBA00007623"/>
    </source>
</evidence>
<feature type="active site" evidence="5">
    <location>
        <position position="781"/>
    </location>
</feature>
<dbReference type="PANTHER" id="PTHR10183:SF379">
    <property type="entry name" value="CALPAIN-5"/>
    <property type="match status" value="1"/>
</dbReference>
<dbReference type="AlphaFoldDB" id="A0A915YKY1"/>
<dbReference type="GO" id="GO:0004198">
    <property type="term" value="F:calcium-dependent cysteine-type endopeptidase activity"/>
    <property type="evidence" value="ECO:0007669"/>
    <property type="project" value="InterPro"/>
</dbReference>
<dbReference type="PROSITE" id="PS50203">
    <property type="entry name" value="CALPAIN_CAT"/>
    <property type="match status" value="1"/>
</dbReference>
<keyword evidence="4 5" id="KW-0788">Thiol protease</keyword>
<evidence type="ECO:0000256" key="3">
    <source>
        <dbReference type="ARBA" id="ARBA00022801"/>
    </source>
</evidence>
<dbReference type="InterPro" id="IPR001300">
    <property type="entry name" value="Peptidase_C2_calpain_cat"/>
</dbReference>
<accession>A0A915YKY1</accession>
<dbReference type="KEGG" id="aup:AsAng_0056390"/>
<evidence type="ECO:0000259" key="6">
    <source>
        <dbReference type="PROSITE" id="PS50203"/>
    </source>
</evidence>
<dbReference type="Proteomes" id="UP001060919">
    <property type="component" value="Chromosome"/>
</dbReference>
<comment type="similarity">
    <text evidence="1">Belongs to the peptidase C2 family.</text>
</comment>
<organism evidence="7 8">
    <name type="scientific">Aureispira anguillae</name>
    <dbReference type="NCBI Taxonomy" id="2864201"/>
    <lineage>
        <taxon>Bacteria</taxon>
        <taxon>Pseudomonadati</taxon>
        <taxon>Bacteroidota</taxon>
        <taxon>Saprospiria</taxon>
        <taxon>Saprospirales</taxon>
        <taxon>Saprospiraceae</taxon>
        <taxon>Aureispira</taxon>
    </lineage>
</organism>
<evidence type="ECO:0000313" key="7">
    <source>
        <dbReference type="EMBL" id="BDS14857.1"/>
    </source>
</evidence>
<dbReference type="Pfam" id="PF00648">
    <property type="entry name" value="Peptidase_C2"/>
    <property type="match status" value="1"/>
</dbReference>
<dbReference type="PANTHER" id="PTHR10183">
    <property type="entry name" value="CALPAIN"/>
    <property type="match status" value="1"/>
</dbReference>
<evidence type="ECO:0000256" key="4">
    <source>
        <dbReference type="ARBA" id="ARBA00022807"/>
    </source>
</evidence>
<feature type="active site" evidence="5">
    <location>
        <position position="802"/>
    </location>
</feature>
<keyword evidence="8" id="KW-1185">Reference proteome</keyword>
<feature type="domain" description="Calpain catalytic" evidence="6">
    <location>
        <begin position="557"/>
        <end position="803"/>
    </location>
</feature>